<dbReference type="SUPFAM" id="SSF51445">
    <property type="entry name" value="(Trans)glycosidases"/>
    <property type="match status" value="1"/>
</dbReference>
<evidence type="ECO:0000313" key="9">
    <source>
        <dbReference type="EMBL" id="MFC5366716.1"/>
    </source>
</evidence>
<evidence type="ECO:0000256" key="8">
    <source>
        <dbReference type="ARBA" id="ARBA00031501"/>
    </source>
</evidence>
<keyword evidence="6" id="KW-0119">Carbohydrate metabolism</keyword>
<evidence type="ECO:0000256" key="5">
    <source>
        <dbReference type="ARBA" id="ARBA00022679"/>
    </source>
</evidence>
<dbReference type="InterPro" id="IPR003385">
    <property type="entry name" value="Glyco_hydro_77"/>
</dbReference>
<reference evidence="9 10" key="1">
    <citation type="journal article" date="2019" name="Int. J. Syst. Evol. Microbiol.">
        <title>The Global Catalogue of Microorganisms (GCM) 10K type strain sequencing project: providing services to taxonomists for standard genome sequencing and annotation.</title>
        <authorList>
            <consortium name="The Broad Institute Genomics Platform"/>
            <consortium name="The Broad Institute Genome Sequencing Center for Infectious Disease"/>
            <person name="Wu L."/>
            <person name="Ma J."/>
        </authorList>
    </citation>
    <scope>NUCLEOTIDE SEQUENCE [LARGE SCALE GENOMIC DNA]</scope>
    <source>
        <strain evidence="9 10">CGMCC 1.12237</strain>
    </source>
</reference>
<comment type="similarity">
    <text evidence="2">Belongs to the disproportionating enzyme family.</text>
</comment>
<comment type="catalytic activity">
    <reaction evidence="1">
        <text>Transfers a segment of a (1-&gt;4)-alpha-D-glucan to a new position in an acceptor, which may be glucose or a (1-&gt;4)-alpha-D-glucan.</text>
        <dbReference type="EC" id="2.4.1.25"/>
    </reaction>
</comment>
<protein>
    <recommendedName>
        <fullName evidence="3">4-alpha-glucanotransferase</fullName>
        <ecNumber evidence="3">2.4.1.25</ecNumber>
    </recommendedName>
    <alternativeName>
        <fullName evidence="7">Amylomaltase</fullName>
    </alternativeName>
    <alternativeName>
        <fullName evidence="8">Disproportionating enzyme</fullName>
    </alternativeName>
</protein>
<proteinExistence type="inferred from homology"/>
<keyword evidence="10" id="KW-1185">Reference proteome</keyword>
<dbReference type="RefSeq" id="WP_227227948.1">
    <property type="nucleotide sequence ID" value="NZ_JAJCVJ010000001.1"/>
</dbReference>
<keyword evidence="4 9" id="KW-0328">Glycosyltransferase</keyword>
<evidence type="ECO:0000256" key="6">
    <source>
        <dbReference type="ARBA" id="ARBA00023277"/>
    </source>
</evidence>
<dbReference type="NCBIfam" id="NF011080">
    <property type="entry name" value="PRK14508.1-3"/>
    <property type="match status" value="1"/>
</dbReference>
<dbReference type="GO" id="GO:0004134">
    <property type="term" value="F:4-alpha-glucanotransferase activity"/>
    <property type="evidence" value="ECO:0007669"/>
    <property type="project" value="UniProtKB-EC"/>
</dbReference>
<dbReference type="EC" id="2.4.1.25" evidence="3"/>
<evidence type="ECO:0000256" key="7">
    <source>
        <dbReference type="ARBA" id="ARBA00031423"/>
    </source>
</evidence>
<dbReference type="Pfam" id="PF02446">
    <property type="entry name" value="Glyco_hydro_77"/>
    <property type="match status" value="1"/>
</dbReference>
<evidence type="ECO:0000256" key="1">
    <source>
        <dbReference type="ARBA" id="ARBA00000439"/>
    </source>
</evidence>
<evidence type="ECO:0000256" key="4">
    <source>
        <dbReference type="ARBA" id="ARBA00022676"/>
    </source>
</evidence>
<comment type="caution">
    <text evidence="9">The sequence shown here is derived from an EMBL/GenBank/DDBJ whole genome shotgun (WGS) entry which is preliminary data.</text>
</comment>
<dbReference type="EMBL" id="JBHSKX010000001">
    <property type="protein sequence ID" value="MFC5366716.1"/>
    <property type="molecule type" value="Genomic_DNA"/>
</dbReference>
<evidence type="ECO:0000256" key="3">
    <source>
        <dbReference type="ARBA" id="ARBA00012560"/>
    </source>
</evidence>
<name>A0ABD5RA12_9EURY</name>
<dbReference type="AlphaFoldDB" id="A0ABD5RA12"/>
<dbReference type="InterPro" id="IPR017853">
    <property type="entry name" value="GH"/>
</dbReference>
<dbReference type="Proteomes" id="UP001596201">
    <property type="component" value="Unassembled WGS sequence"/>
</dbReference>
<dbReference type="PANTHER" id="PTHR32438:SF5">
    <property type="entry name" value="4-ALPHA-GLUCANOTRANSFERASE DPE1, CHLOROPLASTIC_AMYLOPLASTIC"/>
    <property type="match status" value="1"/>
</dbReference>
<keyword evidence="5 9" id="KW-0808">Transferase</keyword>
<sequence>MRFDRQSGVFMHVTSLPGPHGIGDLGDGAREFVDFLDRADQSLWQVCPLGPTSSAHGDSPYQSYSAFAGNPLLVSLDRLHEQGWLTDEDLADTPDLDRHSVEYDRVRTFKQDRLRDAARRFDETASDSELAEFEAFCDEQASWLDGYALFMSLKSHFGGDLWTNWPEAVKTRDPDTLAEYREELADEIHYHEFCQFVFSRQWQDVKQYANDHGVKVVGDLPIYVALDSADVWSAPEAFQLDEHNEPTAVAGVPPNDNDSGQRWGNPLYDWEHLAETGYDWWMDRLSRLFEQVDVTRIDHFRGFDRYWAIPADSQSPGDGEWREGPQDDFFETVEAEFGDLPFVAEDLGFVDEGLVRLRDGFDFPGMKVPHYADWCAEYNDHQPQHFPENAVAYTSTHDTNTIVGYYEHLDDRQKDCLHYNLGVDGSRINWSMIEAVWKSNAVIALTTMQDVLGLDSHARFNTPGTAEGNWRWRVTSEGLHDDAADELSYLTELHLR</sequence>
<accession>A0ABD5RA12</accession>
<gene>
    <name evidence="9" type="primary">malQ</name>
    <name evidence="9" type="ORF">ACFPJ5_07165</name>
</gene>
<dbReference type="PANTHER" id="PTHR32438">
    <property type="entry name" value="4-ALPHA-GLUCANOTRANSFERASE DPE1, CHLOROPLASTIC/AMYLOPLASTIC"/>
    <property type="match status" value="1"/>
</dbReference>
<organism evidence="9 10">
    <name type="scientific">Salinirubrum litoreum</name>
    <dbReference type="NCBI Taxonomy" id="1126234"/>
    <lineage>
        <taxon>Archaea</taxon>
        <taxon>Methanobacteriati</taxon>
        <taxon>Methanobacteriota</taxon>
        <taxon>Stenosarchaea group</taxon>
        <taxon>Halobacteria</taxon>
        <taxon>Halobacteriales</taxon>
        <taxon>Haloferacaceae</taxon>
        <taxon>Salinirubrum</taxon>
    </lineage>
</organism>
<dbReference type="Gene3D" id="3.20.20.80">
    <property type="entry name" value="Glycosidases"/>
    <property type="match status" value="1"/>
</dbReference>
<dbReference type="NCBIfam" id="TIGR00217">
    <property type="entry name" value="malQ"/>
    <property type="match status" value="1"/>
</dbReference>
<evidence type="ECO:0000256" key="2">
    <source>
        <dbReference type="ARBA" id="ARBA00005684"/>
    </source>
</evidence>
<evidence type="ECO:0000313" key="10">
    <source>
        <dbReference type="Proteomes" id="UP001596201"/>
    </source>
</evidence>